<dbReference type="Pfam" id="PF10544">
    <property type="entry name" value="T5orf172"/>
    <property type="match status" value="1"/>
</dbReference>
<dbReference type="InterPro" id="IPR053006">
    <property type="entry name" value="Meiosis_regulatory"/>
</dbReference>
<dbReference type="InterPro" id="IPR018306">
    <property type="entry name" value="Phage_T5_Orf172_DNA-bd"/>
</dbReference>
<dbReference type="EMBL" id="JAFJYH010000189">
    <property type="protein sequence ID" value="KAG4416365.1"/>
    <property type="molecule type" value="Genomic_DNA"/>
</dbReference>
<sequence>MAVEPGVPHYLSFYDLNPSDQSQSDNERAIELYRQIIRASSDIASLDLLKEYILCNCCRKGRAQHRDRIQYIDHLEPLAERWQQEILERAGEASIPTTLEADDEKNVVTDGANTLAFSTASDVTPLDMQSRTSLTTLSDGERLYANGSTMSRTVATQSTARYSSPNGKEPTYEPLTQHHYDLRPRNGNALKNLAITRTIPRPRKPLPEFVPHINEPHLFENSVAYNLLNCLVDEEYDFRDGSLYIFHRSSSPGHVKIGWTSRAVQDRLDEWSKCGYTPNLLFSVGKVPNAHRAETLTHHELVMEWRREGICKAAHCRKSHEEWFKISHKSAEKVVSEWAEFMTRARPYDFTGKLKSEWKEIVQGMVDSGEAVTARKLLDRYNASVTHLTRRLDAIAINDGFGLPEALLKVEDTIETTLVEKMSALGVEQRKNHQEELSLTNTVPEKDSLVGVSLPKTKEVKCEPQIIAKSLPKTEFTFAIHSSVTAEAVPKDEPSTRVGWLSQARLKAELVPQGRTVSKPARLPSSGFTFAFQSPVKADSTETERSIQPGWLFGADTEPNFLAMKDTAEKEPLSEHIQWGSASIEVELQPEEVPLPLSPLPEPALFQIASDLETWQYQNTTSEPQAELGSKESDDATASVDADDDTLLENEAEAETGTWDADETLVENAIQDLLQTVALKAAAGVYNNTPKAKPAAALKLLDGQTGLKSDAAVIVEAIAPA</sequence>
<dbReference type="OrthoDB" id="3511049at2759"/>
<evidence type="ECO:0000256" key="1">
    <source>
        <dbReference type="SAM" id="MobiDB-lite"/>
    </source>
</evidence>
<feature type="domain" description="Bacteriophage T5 Orf172 DNA-binding" evidence="2">
    <location>
        <begin position="249"/>
        <end position="338"/>
    </location>
</feature>
<dbReference type="AlphaFoldDB" id="A0A8H7W416"/>
<accession>A0A8H7W416</accession>
<feature type="compositionally biased region" description="Polar residues" evidence="1">
    <location>
        <begin position="154"/>
        <end position="166"/>
    </location>
</feature>
<dbReference type="PANTHER" id="PTHR28094">
    <property type="entry name" value="MEIOTICALLY UP-REGULATED GENE 113 PROTEIN"/>
    <property type="match status" value="1"/>
</dbReference>
<feature type="region of interest" description="Disordered" evidence="1">
    <location>
        <begin position="620"/>
        <end position="643"/>
    </location>
</feature>
<comment type="caution">
    <text evidence="3">The sequence shown here is derived from an EMBL/GenBank/DDBJ whole genome shotgun (WGS) entry which is preliminary data.</text>
</comment>
<evidence type="ECO:0000259" key="2">
    <source>
        <dbReference type="SMART" id="SM00974"/>
    </source>
</evidence>
<name>A0A8H7W416_9HELO</name>
<evidence type="ECO:0000313" key="3">
    <source>
        <dbReference type="EMBL" id="KAG4416365.1"/>
    </source>
</evidence>
<keyword evidence="4" id="KW-1185">Reference proteome</keyword>
<protein>
    <recommendedName>
        <fullName evidence="2">Bacteriophage T5 Orf172 DNA-binding domain-containing protein</fullName>
    </recommendedName>
</protein>
<evidence type="ECO:0000313" key="4">
    <source>
        <dbReference type="Proteomes" id="UP000664132"/>
    </source>
</evidence>
<dbReference type="SMART" id="SM00974">
    <property type="entry name" value="T5orf172"/>
    <property type="match status" value="1"/>
</dbReference>
<proteinExistence type="predicted"/>
<dbReference type="Proteomes" id="UP000664132">
    <property type="component" value="Unassembled WGS sequence"/>
</dbReference>
<reference evidence="3" key="1">
    <citation type="submission" date="2021-02" db="EMBL/GenBank/DDBJ databases">
        <title>Genome sequence Cadophora malorum strain M34.</title>
        <authorList>
            <person name="Stefanovic E."/>
            <person name="Vu D."/>
            <person name="Scully C."/>
            <person name="Dijksterhuis J."/>
            <person name="Roader J."/>
            <person name="Houbraken J."/>
        </authorList>
    </citation>
    <scope>NUCLEOTIDE SEQUENCE</scope>
    <source>
        <strain evidence="3">M34</strain>
    </source>
</reference>
<organism evidence="3 4">
    <name type="scientific">Cadophora malorum</name>
    <dbReference type="NCBI Taxonomy" id="108018"/>
    <lineage>
        <taxon>Eukaryota</taxon>
        <taxon>Fungi</taxon>
        <taxon>Dikarya</taxon>
        <taxon>Ascomycota</taxon>
        <taxon>Pezizomycotina</taxon>
        <taxon>Leotiomycetes</taxon>
        <taxon>Helotiales</taxon>
        <taxon>Ploettnerulaceae</taxon>
        <taxon>Cadophora</taxon>
    </lineage>
</organism>
<feature type="region of interest" description="Disordered" evidence="1">
    <location>
        <begin position="154"/>
        <end position="173"/>
    </location>
</feature>
<dbReference type="PANTHER" id="PTHR28094:SF1">
    <property type="entry name" value="MEIOTICALLY UP-REGULATED GENE 113 PROTEIN"/>
    <property type="match status" value="1"/>
</dbReference>
<gene>
    <name evidence="3" type="ORF">IFR04_010527</name>
</gene>